<evidence type="ECO:0000259" key="2">
    <source>
        <dbReference type="Pfam" id="PF01182"/>
    </source>
</evidence>
<dbReference type="GO" id="GO:0004342">
    <property type="term" value="F:glucosamine-6-phosphate deaminase activity"/>
    <property type="evidence" value="ECO:0007669"/>
    <property type="project" value="UniProtKB-EC"/>
</dbReference>
<dbReference type="GO" id="GO:0006043">
    <property type="term" value="P:glucosamine catabolic process"/>
    <property type="evidence" value="ECO:0007669"/>
    <property type="project" value="TreeGrafter"/>
</dbReference>
<dbReference type="Proteomes" id="UP000419743">
    <property type="component" value="Unassembled WGS sequence"/>
</dbReference>
<feature type="domain" description="Glucosamine/galactosamine-6-phosphate isomerase" evidence="2">
    <location>
        <begin position="20"/>
        <end position="238"/>
    </location>
</feature>
<accession>A0A7M4DDJ1</accession>
<dbReference type="EC" id="3.5.99.6" evidence="3"/>
<dbReference type="Gene3D" id="3.40.50.1360">
    <property type="match status" value="1"/>
</dbReference>
<dbReference type="InterPro" id="IPR004547">
    <property type="entry name" value="Glucosamine6P_isomerase"/>
</dbReference>
<dbReference type="InterPro" id="IPR006148">
    <property type="entry name" value="Glc/Gal-6P_isomerase"/>
</dbReference>
<dbReference type="EMBL" id="CACRYJ010000004">
    <property type="protein sequence ID" value="VZO34910.1"/>
    <property type="molecule type" value="Genomic_DNA"/>
</dbReference>
<evidence type="ECO:0000313" key="4">
    <source>
        <dbReference type="Proteomes" id="UP000419743"/>
    </source>
</evidence>
<proteinExistence type="predicted"/>
<dbReference type="SUPFAM" id="SSF100950">
    <property type="entry name" value="NagB/RpiA/CoA transferase-like"/>
    <property type="match status" value="1"/>
</dbReference>
<dbReference type="GO" id="GO:0005975">
    <property type="term" value="P:carbohydrate metabolic process"/>
    <property type="evidence" value="ECO:0007669"/>
    <property type="project" value="InterPro"/>
</dbReference>
<keyword evidence="4" id="KW-1185">Reference proteome</keyword>
<evidence type="ECO:0000313" key="3">
    <source>
        <dbReference type="EMBL" id="VZO34910.1"/>
    </source>
</evidence>
<name>A0A7M4DDJ1_9MICO</name>
<reference evidence="3 4" key="1">
    <citation type="submission" date="2019-11" db="EMBL/GenBank/DDBJ databases">
        <authorList>
            <person name="Criscuolo A."/>
        </authorList>
    </citation>
    <scope>NUCLEOTIDE SEQUENCE [LARGE SCALE GENOMIC DNA]</scope>
    <source>
        <strain evidence="3">CIP111667</strain>
    </source>
</reference>
<comment type="caution">
    <text evidence="3">The sequence shown here is derived from an EMBL/GenBank/DDBJ whole genome shotgun (WGS) entry which is preliminary data.</text>
</comment>
<protein>
    <submittedName>
        <fullName evidence="3">Glucosamine-6-phosphate deaminase</fullName>
        <ecNumber evidence="3">3.5.99.6</ecNumber>
    </submittedName>
</protein>
<dbReference type="AlphaFoldDB" id="A0A7M4DDJ1"/>
<dbReference type="InterPro" id="IPR037171">
    <property type="entry name" value="NagB/RpiA_transferase-like"/>
</dbReference>
<organism evidence="3 4">
    <name type="scientific">Occultella aeris</name>
    <dbReference type="NCBI Taxonomy" id="2761496"/>
    <lineage>
        <taxon>Bacteria</taxon>
        <taxon>Bacillati</taxon>
        <taxon>Actinomycetota</taxon>
        <taxon>Actinomycetes</taxon>
        <taxon>Micrococcales</taxon>
        <taxon>Ruaniaceae</taxon>
        <taxon>Occultella</taxon>
    </lineage>
</organism>
<gene>
    <name evidence="3" type="primary">nagB_1</name>
    <name evidence="3" type="ORF">HALOF300_00180</name>
</gene>
<dbReference type="Pfam" id="PF01182">
    <property type="entry name" value="Glucosamine_iso"/>
    <property type="match status" value="1"/>
</dbReference>
<dbReference type="PANTHER" id="PTHR11280">
    <property type="entry name" value="GLUCOSAMINE-6-PHOSPHATE ISOMERASE"/>
    <property type="match status" value="1"/>
</dbReference>
<dbReference type="GO" id="GO:0005737">
    <property type="term" value="C:cytoplasm"/>
    <property type="evidence" value="ECO:0007669"/>
    <property type="project" value="TreeGrafter"/>
</dbReference>
<dbReference type="RefSeq" id="WP_197522201.1">
    <property type="nucleotide sequence ID" value="NZ_CACRYJ010000004.1"/>
</dbReference>
<dbReference type="GO" id="GO:0019262">
    <property type="term" value="P:N-acetylneuraminate catabolic process"/>
    <property type="evidence" value="ECO:0007669"/>
    <property type="project" value="TreeGrafter"/>
</dbReference>
<dbReference type="GO" id="GO:0006046">
    <property type="term" value="P:N-acetylglucosamine catabolic process"/>
    <property type="evidence" value="ECO:0007669"/>
    <property type="project" value="TreeGrafter"/>
</dbReference>
<dbReference type="PANTHER" id="PTHR11280:SF6">
    <property type="entry name" value="GLUCOSAMINE-6-PHOSPHATE ISOMERASE NAGB"/>
    <property type="match status" value="1"/>
</dbReference>
<dbReference type="GO" id="GO:0042802">
    <property type="term" value="F:identical protein binding"/>
    <property type="evidence" value="ECO:0007669"/>
    <property type="project" value="TreeGrafter"/>
</dbReference>
<sequence length="259" mass="27858">MSEPIQQFVAGELPVAVYASEAEMGAAAAASAAQVIRDTVAAKGHARVVIATGNSQFAFVEALKDQDVPWSDVTAFHMDEYVGIDENHTASFRRWIRERIEEPFAPAKVEYIIGDAPDPQAAADAYEGLLREAPLDLVCMGIGENGHLAFNEPFDADFDDERWTRIITLTSESVLQQVGEGHFPDEAATPRTAISMTIPALLSATHVQVCAPEARKARAVARALSEDVSTACPATKLRESPNARLFLEPASASLLPAQA</sequence>
<evidence type="ECO:0000256" key="1">
    <source>
        <dbReference type="ARBA" id="ARBA00023277"/>
    </source>
</evidence>
<keyword evidence="1" id="KW-0119">Carbohydrate metabolism</keyword>
<keyword evidence="3" id="KW-0378">Hydrolase</keyword>